<reference evidence="4 5" key="1">
    <citation type="submission" date="2017-09" db="EMBL/GenBank/DDBJ databases">
        <title>Depth-based differentiation of microbial function through sediment-hosted aquifers and enrichment of novel symbionts in the deep terrestrial subsurface.</title>
        <authorList>
            <person name="Probst A.J."/>
            <person name="Ladd B."/>
            <person name="Jarett J.K."/>
            <person name="Geller-Mcgrath D.E."/>
            <person name="Sieber C.M."/>
            <person name="Emerson J.B."/>
            <person name="Anantharaman K."/>
            <person name="Thomas B.C."/>
            <person name="Malmstrom R."/>
            <person name="Stieglmeier M."/>
            <person name="Klingl A."/>
            <person name="Woyke T."/>
            <person name="Ryan C.M."/>
            <person name="Banfield J.F."/>
        </authorList>
    </citation>
    <scope>NUCLEOTIDE SEQUENCE [LARGE SCALE GENOMIC DNA]</scope>
    <source>
        <strain evidence="4">CG17_big_fil_post_rev_8_21_14_2_50_48_46</strain>
    </source>
</reference>
<dbReference type="GO" id="GO:0005509">
    <property type="term" value="F:calcium ion binding"/>
    <property type="evidence" value="ECO:0007669"/>
    <property type="project" value="InterPro"/>
</dbReference>
<sequence>MAGSIQFSNAEWLVRSLDRNNNKVMDELQADPNIKNKIDSDKNGEISSAELTNAIKADAVEIRQGTVQEAKGFRIYVEGLETLKSVHSTAQNGISNVHVWTPTVYSDDNSRDRYYKLLDSNRAYDGAIDKLESSLHSIKDMTANGNDATTRAINIQAKTTLNSASWRTWTARMQQNISQTRDWFNDYSPRSGSGYRETHDPFKQGGSGNAVGTDPFKPGSGNSGSANGVDPFKPGSGHNGSPNGVDPFKPGNGNNVGSNNPYGNDPFNGGGNHDNSQPVIPQDPYYDRLQPHIREQEMINTNLQAAYATMNNSLKAIEQQTRDLPDLQANIRGTDAAISRAFSNITAIENSSESANVIGSRLRSKADATDAQATGRATPYAGVGAGIGLVAGGAIGFFAGGKNLKNAAIGAGIGAAAAAGIGALVGHSKDQGFKEEAVALRTLAGKVESYNPQADKQTAMNANEKLYDALFEARSARDIDRAQVVDKSIDGIRSQAAAVADRSGEILQAYQQK</sequence>
<protein>
    <recommendedName>
        <fullName evidence="3">EF-hand domain-containing protein</fullName>
    </recommendedName>
</protein>
<feature type="domain" description="EF-hand" evidence="3">
    <location>
        <begin position="36"/>
        <end position="61"/>
    </location>
</feature>
<dbReference type="EMBL" id="PFFQ01000050">
    <property type="protein sequence ID" value="PIW15577.1"/>
    <property type="molecule type" value="Genomic_DNA"/>
</dbReference>
<feature type="transmembrane region" description="Helical" evidence="2">
    <location>
        <begin position="407"/>
        <end position="426"/>
    </location>
</feature>
<accession>A0A2M7G1I0</accession>
<feature type="compositionally biased region" description="Low complexity" evidence="1">
    <location>
        <begin position="251"/>
        <end position="264"/>
    </location>
</feature>
<evidence type="ECO:0000256" key="2">
    <source>
        <dbReference type="SAM" id="Phobius"/>
    </source>
</evidence>
<evidence type="ECO:0000259" key="3">
    <source>
        <dbReference type="PROSITE" id="PS50222"/>
    </source>
</evidence>
<evidence type="ECO:0000313" key="4">
    <source>
        <dbReference type="EMBL" id="PIW15577.1"/>
    </source>
</evidence>
<dbReference type="PROSITE" id="PS50222">
    <property type="entry name" value="EF_HAND_2"/>
    <property type="match status" value="1"/>
</dbReference>
<evidence type="ECO:0000256" key="1">
    <source>
        <dbReference type="SAM" id="MobiDB-lite"/>
    </source>
</evidence>
<proteinExistence type="predicted"/>
<dbReference type="InterPro" id="IPR018247">
    <property type="entry name" value="EF_Hand_1_Ca_BS"/>
</dbReference>
<organism evidence="4 5">
    <name type="scientific">bacterium (Candidatus Blackallbacteria) CG17_big_fil_post_rev_8_21_14_2_50_48_46</name>
    <dbReference type="NCBI Taxonomy" id="2014261"/>
    <lineage>
        <taxon>Bacteria</taxon>
        <taxon>Candidatus Blackallbacteria</taxon>
    </lineage>
</organism>
<feature type="region of interest" description="Disordered" evidence="1">
    <location>
        <begin position="183"/>
        <end position="284"/>
    </location>
</feature>
<dbReference type="InterPro" id="IPR002048">
    <property type="entry name" value="EF_hand_dom"/>
</dbReference>
<keyword evidence="2" id="KW-0472">Membrane</keyword>
<dbReference type="PROSITE" id="PS00018">
    <property type="entry name" value="EF_HAND_1"/>
    <property type="match status" value="1"/>
</dbReference>
<keyword evidence="2" id="KW-1133">Transmembrane helix</keyword>
<name>A0A2M7G1I0_9BACT</name>
<comment type="caution">
    <text evidence="4">The sequence shown here is derived from an EMBL/GenBank/DDBJ whole genome shotgun (WGS) entry which is preliminary data.</text>
</comment>
<dbReference type="Proteomes" id="UP000231019">
    <property type="component" value="Unassembled WGS sequence"/>
</dbReference>
<feature type="transmembrane region" description="Helical" evidence="2">
    <location>
        <begin position="380"/>
        <end position="400"/>
    </location>
</feature>
<keyword evidence="2" id="KW-0812">Transmembrane</keyword>
<evidence type="ECO:0000313" key="5">
    <source>
        <dbReference type="Proteomes" id="UP000231019"/>
    </source>
</evidence>
<gene>
    <name evidence="4" type="ORF">COW36_16645</name>
</gene>
<dbReference type="AlphaFoldDB" id="A0A2M7G1I0"/>